<name>A0A6A5W220_9PLEO</name>
<gene>
    <name evidence="1" type="ORF">P154DRAFT_586682</name>
</gene>
<accession>A0A6A5W220</accession>
<dbReference type="Proteomes" id="UP000799779">
    <property type="component" value="Unassembled WGS sequence"/>
</dbReference>
<dbReference type="AlphaFoldDB" id="A0A6A5W220"/>
<proteinExistence type="predicted"/>
<sequence>MAKAVRILRSCRKCFGRSCRVRYTQMPSLSSWLERCNASQDAESPCFYSSGNFNAGWSDASRSPKFVSILVRGSRATAVQATGPSQSECAAFTEPGRLPTPRTGLCYAWSLLGVNSLYILFHDSPSVSAGAPERRGLTVNPFIGVYGPHIDPQRR</sequence>
<organism evidence="1 2">
    <name type="scientific">Amniculicola lignicola CBS 123094</name>
    <dbReference type="NCBI Taxonomy" id="1392246"/>
    <lineage>
        <taxon>Eukaryota</taxon>
        <taxon>Fungi</taxon>
        <taxon>Dikarya</taxon>
        <taxon>Ascomycota</taxon>
        <taxon>Pezizomycotina</taxon>
        <taxon>Dothideomycetes</taxon>
        <taxon>Pleosporomycetidae</taxon>
        <taxon>Pleosporales</taxon>
        <taxon>Amniculicolaceae</taxon>
        <taxon>Amniculicola</taxon>
    </lineage>
</organism>
<reference evidence="1" key="1">
    <citation type="journal article" date="2020" name="Stud. Mycol.">
        <title>101 Dothideomycetes genomes: a test case for predicting lifestyles and emergence of pathogens.</title>
        <authorList>
            <person name="Haridas S."/>
            <person name="Albert R."/>
            <person name="Binder M."/>
            <person name="Bloem J."/>
            <person name="Labutti K."/>
            <person name="Salamov A."/>
            <person name="Andreopoulos B."/>
            <person name="Baker S."/>
            <person name="Barry K."/>
            <person name="Bills G."/>
            <person name="Bluhm B."/>
            <person name="Cannon C."/>
            <person name="Castanera R."/>
            <person name="Culley D."/>
            <person name="Daum C."/>
            <person name="Ezra D."/>
            <person name="Gonzalez J."/>
            <person name="Henrissat B."/>
            <person name="Kuo A."/>
            <person name="Liang C."/>
            <person name="Lipzen A."/>
            <person name="Lutzoni F."/>
            <person name="Magnuson J."/>
            <person name="Mondo S."/>
            <person name="Nolan M."/>
            <person name="Ohm R."/>
            <person name="Pangilinan J."/>
            <person name="Park H.-J."/>
            <person name="Ramirez L."/>
            <person name="Alfaro M."/>
            <person name="Sun H."/>
            <person name="Tritt A."/>
            <person name="Yoshinaga Y."/>
            <person name="Zwiers L.-H."/>
            <person name="Turgeon B."/>
            <person name="Goodwin S."/>
            <person name="Spatafora J."/>
            <person name="Crous P."/>
            <person name="Grigoriev I."/>
        </authorList>
    </citation>
    <scope>NUCLEOTIDE SEQUENCE</scope>
    <source>
        <strain evidence="1">CBS 123094</strain>
    </source>
</reference>
<dbReference type="EMBL" id="ML977667">
    <property type="protein sequence ID" value="KAF1994211.1"/>
    <property type="molecule type" value="Genomic_DNA"/>
</dbReference>
<keyword evidence="2" id="KW-1185">Reference proteome</keyword>
<evidence type="ECO:0000313" key="1">
    <source>
        <dbReference type="EMBL" id="KAF1994211.1"/>
    </source>
</evidence>
<protein>
    <submittedName>
        <fullName evidence="1">Uncharacterized protein</fullName>
    </submittedName>
</protein>
<evidence type="ECO:0000313" key="2">
    <source>
        <dbReference type="Proteomes" id="UP000799779"/>
    </source>
</evidence>